<dbReference type="Proteomes" id="UP001600888">
    <property type="component" value="Unassembled WGS sequence"/>
</dbReference>
<evidence type="ECO:0000313" key="1">
    <source>
        <dbReference type="EMBL" id="KAL2285209.1"/>
    </source>
</evidence>
<protein>
    <submittedName>
        <fullName evidence="1">Uncharacterized protein</fullName>
    </submittedName>
</protein>
<name>A0ABR4ERZ7_9PEZI</name>
<sequence>MLQDPIKVLIPIWHSTSCLHDFLLTYQFVWLANPIGNTNTDLFPVLCQGPLFSANRSLRYLDIHIQKNTWRDSGQFWSRTHGVDSTIP</sequence>
<proteinExistence type="predicted"/>
<keyword evidence="2" id="KW-1185">Reference proteome</keyword>
<evidence type="ECO:0000313" key="2">
    <source>
        <dbReference type="Proteomes" id="UP001600888"/>
    </source>
</evidence>
<gene>
    <name evidence="1" type="ORF">FJTKL_08425</name>
</gene>
<organism evidence="1 2">
    <name type="scientific">Diaporthe vaccinii</name>
    <dbReference type="NCBI Taxonomy" id="105482"/>
    <lineage>
        <taxon>Eukaryota</taxon>
        <taxon>Fungi</taxon>
        <taxon>Dikarya</taxon>
        <taxon>Ascomycota</taxon>
        <taxon>Pezizomycotina</taxon>
        <taxon>Sordariomycetes</taxon>
        <taxon>Sordariomycetidae</taxon>
        <taxon>Diaporthales</taxon>
        <taxon>Diaporthaceae</taxon>
        <taxon>Diaporthe</taxon>
        <taxon>Diaporthe eres species complex</taxon>
    </lineage>
</organism>
<dbReference type="EMBL" id="JBAWTH010000032">
    <property type="protein sequence ID" value="KAL2285209.1"/>
    <property type="molecule type" value="Genomic_DNA"/>
</dbReference>
<accession>A0ABR4ERZ7</accession>
<reference evidence="1 2" key="1">
    <citation type="submission" date="2024-03" db="EMBL/GenBank/DDBJ databases">
        <title>A high-quality draft genome sequence of Diaporthe vaccinii, a causative agent of upright dieback and viscid rot disease in cranberry plants.</title>
        <authorList>
            <person name="Sarrasin M."/>
            <person name="Lang B.F."/>
            <person name="Burger G."/>
        </authorList>
    </citation>
    <scope>NUCLEOTIDE SEQUENCE [LARGE SCALE GENOMIC DNA]</scope>
    <source>
        <strain evidence="1 2">IS7</strain>
    </source>
</reference>
<comment type="caution">
    <text evidence="1">The sequence shown here is derived from an EMBL/GenBank/DDBJ whole genome shotgun (WGS) entry which is preliminary data.</text>
</comment>